<keyword evidence="5" id="KW-0998">Cell outer membrane</keyword>
<name>A0ABV8QNT5_9BACT</name>
<evidence type="ECO:0000259" key="6">
    <source>
        <dbReference type="Pfam" id="PF01103"/>
    </source>
</evidence>
<evidence type="ECO:0000313" key="7">
    <source>
        <dbReference type="EMBL" id="MFC4261871.1"/>
    </source>
</evidence>
<organism evidence="7 8">
    <name type="scientific">Ferruginibacter yonginensis</name>
    <dbReference type="NCBI Taxonomy" id="1310416"/>
    <lineage>
        <taxon>Bacteria</taxon>
        <taxon>Pseudomonadati</taxon>
        <taxon>Bacteroidota</taxon>
        <taxon>Chitinophagia</taxon>
        <taxon>Chitinophagales</taxon>
        <taxon>Chitinophagaceae</taxon>
        <taxon>Ferruginibacter</taxon>
    </lineage>
</organism>
<evidence type="ECO:0000313" key="8">
    <source>
        <dbReference type="Proteomes" id="UP001595907"/>
    </source>
</evidence>
<dbReference type="InterPro" id="IPR039910">
    <property type="entry name" value="D15-like"/>
</dbReference>
<dbReference type="EMBL" id="JBHSCZ010000001">
    <property type="protein sequence ID" value="MFC4261871.1"/>
    <property type="molecule type" value="Genomic_DNA"/>
</dbReference>
<evidence type="ECO:0000256" key="4">
    <source>
        <dbReference type="ARBA" id="ARBA00023136"/>
    </source>
</evidence>
<evidence type="ECO:0000256" key="3">
    <source>
        <dbReference type="ARBA" id="ARBA00022729"/>
    </source>
</evidence>
<keyword evidence="4" id="KW-0472">Membrane</keyword>
<dbReference type="Gene3D" id="3.10.20.310">
    <property type="entry name" value="membrane protein fhac"/>
    <property type="match status" value="1"/>
</dbReference>
<comment type="subcellular location">
    <subcellularLocation>
        <location evidence="1">Membrane</location>
    </subcellularLocation>
</comment>
<dbReference type="PROSITE" id="PS51257">
    <property type="entry name" value="PROKAR_LIPOPROTEIN"/>
    <property type="match status" value="1"/>
</dbReference>
<keyword evidence="8" id="KW-1185">Reference proteome</keyword>
<dbReference type="PANTHER" id="PTHR12815">
    <property type="entry name" value="SORTING AND ASSEMBLY MACHINERY SAMM50 PROTEIN FAMILY MEMBER"/>
    <property type="match status" value="1"/>
</dbReference>
<feature type="domain" description="Bacterial surface antigen (D15)" evidence="6">
    <location>
        <begin position="553"/>
        <end position="789"/>
    </location>
</feature>
<keyword evidence="3" id="KW-0732">Signal</keyword>
<reference evidence="8" key="1">
    <citation type="journal article" date="2019" name="Int. J. Syst. Evol. Microbiol.">
        <title>The Global Catalogue of Microorganisms (GCM) 10K type strain sequencing project: providing services to taxonomists for standard genome sequencing and annotation.</title>
        <authorList>
            <consortium name="The Broad Institute Genomics Platform"/>
            <consortium name="The Broad Institute Genome Sequencing Center for Infectious Disease"/>
            <person name="Wu L."/>
            <person name="Ma J."/>
        </authorList>
    </citation>
    <scope>NUCLEOTIDE SEQUENCE [LARGE SCALE GENOMIC DNA]</scope>
    <source>
        <strain evidence="8">CECT 8289</strain>
    </source>
</reference>
<proteinExistence type="predicted"/>
<dbReference type="RefSeq" id="WP_379706974.1">
    <property type="nucleotide sequence ID" value="NZ_JBHSCZ010000001.1"/>
</dbReference>
<sequence length="793" mass="90802">MNFFRLKNIVFLVVLLTSCTIIRKAPANKPFLYSNSITLVGGKFNKLERQAVLQRLNNSLDDSSRVKVKDAFFVIHTIKRPTAYDTAFSRISAMNMQASMYHLGYYNATASFTQDTSGKKVKVKYTVIAGNPTLIDTFSYKLRKPDLQNIVQKNKDEAIIIKNNPITKTAVLAEINRLVDTFRNNGYYKFTAAELRMRGDTSIAALTTISDDPFEQLRLLNEAQQQRDSPTIKLQMVLITPEDTTKLNKYYINKIYILSDYRPKDELYDTINITQTKTRNFIVRYHERLFKNSLFARNITLRSGEVFRQDAYVSTINNLSKLGVWQSVNIRIVENFDEPNKIDLVIELLVAKKFSYVNSLEASYATSNTSSTLGANLFGISTNFSLKNKNIGKEAISMTHALRAGIELNNRNNKNTNNPINSNELSYSNNILIPRLLLSRNLIRKLKLNNGETFINSNVGYNNRLNLFSLQSVNLNAGYATNLRNGARFTFSPINTQFSYLYNQSDSFKTIINNNPFLRYSYNTSFTIGIASSYTSIFRNTYHPLSESKERSFKINFEESGLTLGAIPFAEKFKRKYAKVDVEYKYNVNKKKTAFVYRAFVGVGVPIGSQDTTLPFFKQYFGGGSNSMRGWPVRGIGLGSQKLIPNIPNQITFNDRTGDMQFETNAEFRHEIARIVPDLITLKGAVFVDIGNIWNIKNSRADGSFDPAQFKFKNFYKELGLSAGYGLRFDFSYLILRTDFSFRFKRPESSDINNGWKAPPIGFNDAFKKIFSKQFRQWRYENFNFTIGINYPF</sequence>
<accession>A0ABV8QNT5</accession>
<gene>
    <name evidence="7" type="ORF">ACFOWM_03190</name>
</gene>
<evidence type="ECO:0000256" key="2">
    <source>
        <dbReference type="ARBA" id="ARBA00022692"/>
    </source>
</evidence>
<comment type="caution">
    <text evidence="7">The sequence shown here is derived from an EMBL/GenBank/DDBJ whole genome shotgun (WGS) entry which is preliminary data.</text>
</comment>
<keyword evidence="2" id="KW-0812">Transmembrane</keyword>
<protein>
    <submittedName>
        <fullName evidence="7">BamA/TamA family outer membrane protein</fullName>
    </submittedName>
</protein>
<dbReference type="PANTHER" id="PTHR12815:SF47">
    <property type="entry name" value="TRANSLOCATION AND ASSEMBLY MODULE SUBUNIT TAMA"/>
    <property type="match status" value="1"/>
</dbReference>
<dbReference type="Pfam" id="PF01103">
    <property type="entry name" value="Omp85"/>
    <property type="match status" value="1"/>
</dbReference>
<dbReference type="InterPro" id="IPR000184">
    <property type="entry name" value="Bac_surfAg_D15"/>
</dbReference>
<evidence type="ECO:0000256" key="1">
    <source>
        <dbReference type="ARBA" id="ARBA00004370"/>
    </source>
</evidence>
<dbReference type="Gene3D" id="2.40.160.50">
    <property type="entry name" value="membrane protein fhac: a member of the omp85/tpsb transporter family"/>
    <property type="match status" value="1"/>
</dbReference>
<evidence type="ECO:0000256" key="5">
    <source>
        <dbReference type="ARBA" id="ARBA00023237"/>
    </source>
</evidence>
<dbReference type="Proteomes" id="UP001595907">
    <property type="component" value="Unassembled WGS sequence"/>
</dbReference>